<comment type="subcellular location">
    <subcellularLocation>
        <location evidence="1">Endomembrane system</location>
        <topology evidence="1">Peripheral membrane protein</topology>
    </subcellularLocation>
</comment>
<accession>A0A8J7JIW3</accession>
<dbReference type="GO" id="GO:0004366">
    <property type="term" value="F:glycerol-3-phosphate O-acyltransferase activity"/>
    <property type="evidence" value="ECO:0007669"/>
    <property type="project" value="UniProtKB-EC"/>
</dbReference>
<feature type="domain" description="Phospholipid/glycerol acyltransferase" evidence="7">
    <location>
        <begin position="151"/>
        <end position="274"/>
    </location>
</feature>
<dbReference type="GO" id="GO:0012505">
    <property type="term" value="C:endomembrane system"/>
    <property type="evidence" value="ECO:0007669"/>
    <property type="project" value="UniProtKB-SubCell"/>
</dbReference>
<dbReference type="SMART" id="SM00563">
    <property type="entry name" value="PlsC"/>
    <property type="match status" value="1"/>
</dbReference>
<dbReference type="InterPro" id="IPR002123">
    <property type="entry name" value="Plipid/glycerol_acylTrfase"/>
</dbReference>
<dbReference type="RefSeq" id="WP_199025872.1">
    <property type="nucleotide sequence ID" value="NZ_JAELVR010000011.1"/>
</dbReference>
<dbReference type="SUPFAM" id="SSF69593">
    <property type="entry name" value="Glycerol-3-phosphate (1)-acyltransferase"/>
    <property type="match status" value="1"/>
</dbReference>
<keyword evidence="9" id="KW-1185">Reference proteome</keyword>
<dbReference type="PANTHER" id="PTHR12563:SF17">
    <property type="entry name" value="DIHYDROXYACETONE PHOSPHATE ACYLTRANSFERASE"/>
    <property type="match status" value="1"/>
</dbReference>
<dbReference type="PANTHER" id="PTHR12563">
    <property type="entry name" value="GLYCEROL-3-PHOSPHATE ACYLTRANSFERASE"/>
    <property type="match status" value="1"/>
</dbReference>
<evidence type="ECO:0000259" key="7">
    <source>
        <dbReference type="SMART" id="SM00563"/>
    </source>
</evidence>
<comment type="caution">
    <text evidence="8">The sequence shown here is derived from an EMBL/GenBank/DDBJ whole genome shotgun (WGS) entry which is preliminary data.</text>
</comment>
<reference evidence="8" key="1">
    <citation type="submission" date="2020-12" db="EMBL/GenBank/DDBJ databases">
        <title>Sedimentitalea sp. nov., isolated from sand in Incheon.</title>
        <authorList>
            <person name="Kim W."/>
        </authorList>
    </citation>
    <scope>NUCLEOTIDE SEQUENCE</scope>
    <source>
        <strain evidence="8">CAU 1593</strain>
    </source>
</reference>
<evidence type="ECO:0000256" key="1">
    <source>
        <dbReference type="ARBA" id="ARBA00004184"/>
    </source>
</evidence>
<comment type="pathway">
    <text evidence="2">Phospholipid metabolism; CDP-diacylglycerol biosynthesis; CDP-diacylglycerol from sn-glycerol 3-phosphate: step 1/3.</text>
</comment>
<dbReference type="EMBL" id="JAELVR010000011">
    <property type="protein sequence ID" value="MBJ6372994.1"/>
    <property type="molecule type" value="Genomic_DNA"/>
</dbReference>
<evidence type="ECO:0000256" key="6">
    <source>
        <dbReference type="SAM" id="Phobius"/>
    </source>
</evidence>
<evidence type="ECO:0000256" key="5">
    <source>
        <dbReference type="ARBA" id="ARBA00048427"/>
    </source>
</evidence>
<keyword evidence="8" id="KW-0808">Transferase</keyword>
<keyword evidence="6" id="KW-0812">Transmembrane</keyword>
<proteinExistence type="predicted"/>
<evidence type="ECO:0000313" key="9">
    <source>
        <dbReference type="Proteomes" id="UP000619079"/>
    </source>
</evidence>
<dbReference type="EC" id="2.3.1.15" evidence="3"/>
<organism evidence="8 9">
    <name type="scientific">Sedimentitalea arenosa</name>
    <dbReference type="NCBI Taxonomy" id="2798803"/>
    <lineage>
        <taxon>Bacteria</taxon>
        <taxon>Pseudomonadati</taxon>
        <taxon>Pseudomonadota</taxon>
        <taxon>Alphaproteobacteria</taxon>
        <taxon>Rhodobacterales</taxon>
        <taxon>Paracoccaceae</taxon>
        <taxon>Sedimentitalea</taxon>
    </lineage>
</organism>
<dbReference type="Proteomes" id="UP000619079">
    <property type="component" value="Unassembled WGS sequence"/>
</dbReference>
<dbReference type="GO" id="GO:0016024">
    <property type="term" value="P:CDP-diacylglycerol biosynthetic process"/>
    <property type="evidence" value="ECO:0007669"/>
    <property type="project" value="UniProtKB-UniPathway"/>
</dbReference>
<dbReference type="AlphaFoldDB" id="A0A8J7JIW3"/>
<evidence type="ECO:0000256" key="3">
    <source>
        <dbReference type="ARBA" id="ARBA00013113"/>
    </source>
</evidence>
<keyword evidence="8" id="KW-0012">Acyltransferase</keyword>
<dbReference type="UniPathway" id="UPA00557">
    <property type="reaction ID" value="UER00612"/>
</dbReference>
<name>A0A8J7JIW3_9RHOB</name>
<evidence type="ECO:0000256" key="2">
    <source>
        <dbReference type="ARBA" id="ARBA00004765"/>
    </source>
</evidence>
<feature type="transmembrane region" description="Helical" evidence="6">
    <location>
        <begin position="7"/>
        <end position="29"/>
    </location>
</feature>
<dbReference type="InterPro" id="IPR022284">
    <property type="entry name" value="GPAT/DHAPAT"/>
</dbReference>
<evidence type="ECO:0000313" key="8">
    <source>
        <dbReference type="EMBL" id="MBJ6372994.1"/>
    </source>
</evidence>
<sequence>MSSIVEIPLWLLVLIIGFAVIAAFDRVMVPSVRWFFRRRLERAVARLNEKLERPIQPFKLARRHDMIQRLIYDPQVSQAVADHAAAEGIPESVAFEEARRYAREIVPSFSASAYFGFAIRAARFLSNALYRVRLGYQDEDGLKAIDTNATVIFVMNHRSNMDYVLVTYLAAERSALSYAVGEWARVWPLSGLIRAMGAYFIRRKSRNELYRKVLARYVRLATDAGVTQAIFPEGGLSQSGALMRPKLGLLKYIVDDFDPGGRDVVFVPVALNYDRVLEDRILVAAAHDPNGRFNARIGVIAGNAVKQVWLRVTGRYHRFGYAAVSFGTPLSLKEVVGGAGASDPTVPLARRLSREIGAIVPILPVPLVAWLILKNGPMTRADVETGFSATMRAHPDSHVYLPRHNRDYAAETGLRHLIERRVLVLRGDRYEVVPEETELLRFYANSIRHILGPYGADHAADAAQLSAPAGS</sequence>
<gene>
    <name evidence="8" type="ORF">JF290_15820</name>
</gene>
<protein>
    <recommendedName>
        <fullName evidence="4">Glycerol-3-phosphate acyltransferase</fullName>
        <ecNumber evidence="3">2.3.1.15</ecNumber>
    </recommendedName>
</protein>
<evidence type="ECO:0000256" key="4">
    <source>
        <dbReference type="ARBA" id="ARBA00013432"/>
    </source>
</evidence>
<keyword evidence="6" id="KW-1133">Transmembrane helix</keyword>
<keyword evidence="6" id="KW-0472">Membrane</keyword>
<dbReference type="Pfam" id="PF01553">
    <property type="entry name" value="Acyltransferase"/>
    <property type="match status" value="1"/>
</dbReference>
<comment type="catalytic activity">
    <reaction evidence="5">
        <text>sn-glycerol 3-phosphate + an acyl-CoA = a 1-acyl-sn-glycero-3-phosphate + CoA</text>
        <dbReference type="Rhea" id="RHEA:15325"/>
        <dbReference type="ChEBI" id="CHEBI:57287"/>
        <dbReference type="ChEBI" id="CHEBI:57597"/>
        <dbReference type="ChEBI" id="CHEBI:57970"/>
        <dbReference type="ChEBI" id="CHEBI:58342"/>
        <dbReference type="EC" id="2.3.1.15"/>
    </reaction>
</comment>